<dbReference type="InterPro" id="IPR001138">
    <property type="entry name" value="Zn2Cys6_DnaBD"/>
</dbReference>
<dbReference type="GO" id="GO:0003677">
    <property type="term" value="F:DNA binding"/>
    <property type="evidence" value="ECO:0007669"/>
    <property type="project" value="InterPro"/>
</dbReference>
<keyword evidence="3" id="KW-0805">Transcription regulation</keyword>
<proteinExistence type="predicted"/>
<dbReference type="EMBL" id="CENE01000025">
    <property type="protein sequence ID" value="CEQ42393.1"/>
    <property type="molecule type" value="Genomic_DNA"/>
</dbReference>
<evidence type="ECO:0000313" key="8">
    <source>
        <dbReference type="EMBL" id="CEQ42393.1"/>
    </source>
</evidence>
<reference evidence="9" key="1">
    <citation type="submission" date="2015-02" db="EMBL/GenBank/DDBJ databases">
        <authorList>
            <person name="Gon?alves P."/>
        </authorList>
    </citation>
    <scope>NUCLEOTIDE SEQUENCE [LARGE SCALE GENOMIC DNA]</scope>
</reference>
<protein>
    <submittedName>
        <fullName evidence="8">SPOSA6832_04198-mRNA-1:cds</fullName>
    </submittedName>
</protein>
<dbReference type="Pfam" id="PF04082">
    <property type="entry name" value="Fungal_trans"/>
    <property type="match status" value="1"/>
</dbReference>
<dbReference type="CDD" id="cd14724">
    <property type="entry name" value="ZIP_Gal4-like_1"/>
    <property type="match status" value="1"/>
</dbReference>
<feature type="compositionally biased region" description="Polar residues" evidence="6">
    <location>
        <begin position="406"/>
        <end position="420"/>
    </location>
</feature>
<dbReference type="InterPro" id="IPR050815">
    <property type="entry name" value="TF_fung"/>
</dbReference>
<evidence type="ECO:0000256" key="2">
    <source>
        <dbReference type="ARBA" id="ARBA00022723"/>
    </source>
</evidence>
<dbReference type="GO" id="GO:0005634">
    <property type="term" value="C:nucleus"/>
    <property type="evidence" value="ECO:0007669"/>
    <property type="project" value="UniProtKB-SubCell"/>
</dbReference>
<gene>
    <name evidence="8" type="primary">SPOSA6832_04198</name>
</gene>
<dbReference type="GO" id="GO:0006351">
    <property type="term" value="P:DNA-templated transcription"/>
    <property type="evidence" value="ECO:0007669"/>
    <property type="project" value="InterPro"/>
</dbReference>
<dbReference type="GO" id="GO:0000981">
    <property type="term" value="F:DNA-binding transcription factor activity, RNA polymerase II-specific"/>
    <property type="evidence" value="ECO:0007669"/>
    <property type="project" value="InterPro"/>
</dbReference>
<feature type="non-terminal residue" evidence="8">
    <location>
        <position position="1"/>
    </location>
</feature>
<name>A0A0D6ERC4_SPOSA</name>
<dbReference type="Gene3D" id="4.10.240.10">
    <property type="entry name" value="Zn(2)-C6 fungal-type DNA-binding domain"/>
    <property type="match status" value="1"/>
</dbReference>
<dbReference type="AlphaFoldDB" id="A0A0D6ERC4"/>
<dbReference type="SMART" id="SM00906">
    <property type="entry name" value="Fungal_trans"/>
    <property type="match status" value="1"/>
</dbReference>
<dbReference type="SMART" id="SM00066">
    <property type="entry name" value="GAL4"/>
    <property type="match status" value="1"/>
</dbReference>
<feature type="compositionally biased region" description="Low complexity" evidence="6">
    <location>
        <begin position="365"/>
        <end position="376"/>
    </location>
</feature>
<evidence type="ECO:0000256" key="4">
    <source>
        <dbReference type="ARBA" id="ARBA00023163"/>
    </source>
</evidence>
<dbReference type="OrthoDB" id="39175at2759"/>
<feature type="region of interest" description="Disordered" evidence="6">
    <location>
        <begin position="126"/>
        <end position="423"/>
    </location>
</feature>
<comment type="subcellular location">
    <subcellularLocation>
        <location evidence="1">Nucleus</location>
    </subcellularLocation>
</comment>
<dbReference type="PANTHER" id="PTHR47338:SF5">
    <property type="entry name" value="ZN(II)2CYS6 TRANSCRIPTION FACTOR (EUROFUNG)"/>
    <property type="match status" value="1"/>
</dbReference>
<evidence type="ECO:0000256" key="3">
    <source>
        <dbReference type="ARBA" id="ARBA00023015"/>
    </source>
</evidence>
<dbReference type="Pfam" id="PF00172">
    <property type="entry name" value="Zn_clus"/>
    <property type="match status" value="1"/>
</dbReference>
<keyword evidence="4" id="KW-0804">Transcription</keyword>
<evidence type="ECO:0000313" key="9">
    <source>
        <dbReference type="Proteomes" id="UP000243876"/>
    </source>
</evidence>
<keyword evidence="5" id="KW-0539">Nucleus</keyword>
<keyword evidence="9" id="KW-1185">Reference proteome</keyword>
<feature type="region of interest" description="Disordered" evidence="6">
    <location>
        <begin position="1"/>
        <end position="63"/>
    </location>
</feature>
<sequence length="1011" mass="109898">MAEGQHHLPPPFPSPSSLGHKRPSDALDEGSNEGEGTSIKDEDSSGGGVGGPPRKNRNAAPPLKRGSACMLCRKRKLRCDGIRPKCGTCLRLNHDCVYGDPAHEKMAERQRELEDRVRTLEAELEHYRRGGTPGPGMMNGHPYSSFPPPSSTGRPAISRPGSFPALNMPSGEASSPYPAPLQPMPPPPPHYPAYGHPYPPSQPHLPLDSPYLFQHQPQGDPSAAGRPHIPLAQPNQHGYPPHLQHPRADSEAFPSRLQPPRADSEAFPLPPPLQHGGPSSAAFLSRLPIPGSANAPGGNSAISPTGASPSSAHPSHQQAHLQSFPFPMNPTPQLADLINPSTYSPVSAGATVPYHPDGSPMTDSPTTPAPAQHAPPVSNGYPQQQQHQNQGYTGLSLHSHLAGGPQRQQPPFDQQSSLSSPERHELNTLGVEVTAGGDRAAETKEGQGELAQAWAADLPEVDLMLDLADIYFATIHRHLPFLHRPRFLFTLRHPASLSSPPSLSLIFAVLAVAAGYHDSPHVRAQQTTWSHFARAKVELAIQAGVRPTGTRVASLTVEVVQALCLLTLLEMGQSDHQRAFLSIGQAMRIAAMLGLHRMDEDRLSERDGRGEDKRLRPPALHELPMDGVLLEECRRTMCAVFVLDRFEAGCVGWPAAVSEADCRLLLPCVDELYEAGTCTSADNPLWWPEGGIENEDDERDVDGRRNPKVGTFAWLCRVCWCGGRIQHETYRPSGASAPHLAPRDSALTSFLDFAGPPAGGPWNKNIAMDPLSSSTDILEMDKLLEFIRAKLGSLAAVRATTQKGVDGPLIMILIVLNWCASRSFSLFVNLHHLRAATGLVRLPFDPSTPIFVGSAEYSMQRCWEAIHSLYELAGYENSRTALHRSKLTTFTGFVPCRSRLLPLPHDVLYCIAFPAKFAIGDWSVLGTASLLPISFLSSSPPFHRIVNSRDRTENVPAHLGRANLPRGDDVFPPQYFEQRLKMVDALCNAMERAGAVWPIGNRFASMVSGDR</sequence>
<organism evidence="8 9">
    <name type="scientific">Sporidiobolus salmonicolor</name>
    <name type="common">Yeast-like fungus</name>
    <name type="synonym">Sporobolomyces salmonicolor</name>
    <dbReference type="NCBI Taxonomy" id="5005"/>
    <lineage>
        <taxon>Eukaryota</taxon>
        <taxon>Fungi</taxon>
        <taxon>Dikarya</taxon>
        <taxon>Basidiomycota</taxon>
        <taxon>Pucciniomycotina</taxon>
        <taxon>Microbotryomycetes</taxon>
        <taxon>Sporidiobolales</taxon>
        <taxon>Sporidiobolaceae</taxon>
        <taxon>Sporobolomyces</taxon>
    </lineage>
</organism>
<feature type="compositionally biased region" description="Polar residues" evidence="6">
    <location>
        <begin position="300"/>
        <end position="321"/>
    </location>
</feature>
<feature type="domain" description="Zn(2)-C6 fungal-type" evidence="7">
    <location>
        <begin position="68"/>
        <end position="98"/>
    </location>
</feature>
<accession>A0A0D6ERC4</accession>
<dbReference type="GO" id="GO:0008270">
    <property type="term" value="F:zinc ion binding"/>
    <property type="evidence" value="ECO:0007669"/>
    <property type="project" value="InterPro"/>
</dbReference>
<evidence type="ECO:0000259" key="7">
    <source>
        <dbReference type="PROSITE" id="PS50048"/>
    </source>
</evidence>
<dbReference type="CDD" id="cd00067">
    <property type="entry name" value="GAL4"/>
    <property type="match status" value="1"/>
</dbReference>
<dbReference type="PROSITE" id="PS50048">
    <property type="entry name" value="ZN2_CY6_FUNGAL_2"/>
    <property type="match status" value="1"/>
</dbReference>
<dbReference type="Proteomes" id="UP000243876">
    <property type="component" value="Unassembled WGS sequence"/>
</dbReference>
<dbReference type="SUPFAM" id="SSF57701">
    <property type="entry name" value="Zn2/Cys6 DNA-binding domain"/>
    <property type="match status" value="1"/>
</dbReference>
<evidence type="ECO:0000256" key="1">
    <source>
        <dbReference type="ARBA" id="ARBA00004123"/>
    </source>
</evidence>
<dbReference type="PROSITE" id="PS00463">
    <property type="entry name" value="ZN2_CY6_FUNGAL_1"/>
    <property type="match status" value="1"/>
</dbReference>
<dbReference type="InterPro" id="IPR036864">
    <property type="entry name" value="Zn2-C6_fun-type_DNA-bd_sf"/>
</dbReference>
<dbReference type="CDD" id="cd12148">
    <property type="entry name" value="fungal_TF_MHR"/>
    <property type="match status" value="1"/>
</dbReference>
<feature type="compositionally biased region" description="Pro residues" evidence="6">
    <location>
        <begin position="177"/>
        <end position="203"/>
    </location>
</feature>
<dbReference type="PANTHER" id="PTHR47338">
    <property type="entry name" value="ZN(II)2CYS6 TRANSCRIPTION FACTOR (EUROFUNG)-RELATED"/>
    <property type="match status" value="1"/>
</dbReference>
<dbReference type="InterPro" id="IPR007219">
    <property type="entry name" value="XnlR_reg_dom"/>
</dbReference>
<evidence type="ECO:0000256" key="6">
    <source>
        <dbReference type="SAM" id="MobiDB-lite"/>
    </source>
</evidence>
<feature type="non-terminal residue" evidence="8">
    <location>
        <position position="1011"/>
    </location>
</feature>
<evidence type="ECO:0000256" key="5">
    <source>
        <dbReference type="ARBA" id="ARBA00023242"/>
    </source>
</evidence>
<keyword evidence="2" id="KW-0479">Metal-binding</keyword>